<reference evidence="1 2" key="1">
    <citation type="submission" date="2022-06" db="EMBL/GenBank/DDBJ databases">
        <authorList>
            <person name="So Y."/>
        </authorList>
    </citation>
    <scope>NUCLEOTIDE SEQUENCE [LARGE SCALE GENOMIC DNA]</scope>
    <source>
        <strain evidence="1 2">STR3</strain>
    </source>
</reference>
<protein>
    <submittedName>
        <fullName evidence="1">Uncharacterized protein</fullName>
    </submittedName>
</protein>
<dbReference type="Proteomes" id="UP001204524">
    <property type="component" value="Unassembled WGS sequence"/>
</dbReference>
<evidence type="ECO:0000313" key="2">
    <source>
        <dbReference type="Proteomes" id="UP001204524"/>
    </source>
</evidence>
<name>A0ABT1KS06_9ACTN</name>
<keyword evidence="2" id="KW-1185">Reference proteome</keyword>
<gene>
    <name evidence="1" type="ORF">NCI01_01830</name>
</gene>
<dbReference type="EMBL" id="JANARS010000001">
    <property type="protein sequence ID" value="MCP3420526.1"/>
    <property type="molecule type" value="Genomic_DNA"/>
</dbReference>
<sequence>MAGALAAAALLVGGGAYAWHWHTHPSVFPDAGNAWSGPLREGRDFMAIGITYSGTGAGESVVIESVAPRVRNDTAGASYEFFVCTQRPGQPEPQLGMLSGQRSFEQSCPDAEPVREGTRLRTGGTPAQQLVMLVRMDEPGVAATKGVELTYARGLQSGMQLIGPRVRLTSG</sequence>
<organism evidence="1 2">
    <name type="scientific">Nocardioides pinisoli</name>
    <dbReference type="NCBI Taxonomy" id="2950279"/>
    <lineage>
        <taxon>Bacteria</taxon>
        <taxon>Bacillati</taxon>
        <taxon>Actinomycetota</taxon>
        <taxon>Actinomycetes</taxon>
        <taxon>Propionibacteriales</taxon>
        <taxon>Nocardioidaceae</taxon>
        <taxon>Nocardioides</taxon>
    </lineage>
</organism>
<proteinExistence type="predicted"/>
<dbReference type="RefSeq" id="WP_254179757.1">
    <property type="nucleotide sequence ID" value="NZ_JANARS010000001.1"/>
</dbReference>
<comment type="caution">
    <text evidence="1">The sequence shown here is derived from an EMBL/GenBank/DDBJ whole genome shotgun (WGS) entry which is preliminary data.</text>
</comment>
<accession>A0ABT1KS06</accession>
<evidence type="ECO:0000313" key="1">
    <source>
        <dbReference type="EMBL" id="MCP3420526.1"/>
    </source>
</evidence>